<dbReference type="NCBIfam" id="NF041951">
    <property type="entry name" value="phage_RstR"/>
    <property type="match status" value="1"/>
</dbReference>
<sequence>MTNHIGYLYYHLSYYLYPTATYKGRTTTMDMTFGNRLTSIRKERKVSQSDLGIKAGVHANLIGRYERDEAIPSVEVAAKIADALSVSLDYLVGKADKQIDQALLDKVLSIQQLPVEDREHILYAIDGLIQHAKTRVAYKK</sequence>
<evidence type="ECO:0000259" key="2">
    <source>
        <dbReference type="PROSITE" id="PS50943"/>
    </source>
</evidence>
<dbReference type="PANTHER" id="PTHR46558">
    <property type="entry name" value="TRACRIPTIONAL REGULATORY PROTEIN-RELATED-RELATED"/>
    <property type="match status" value="1"/>
</dbReference>
<dbReference type="CDD" id="cd00093">
    <property type="entry name" value="HTH_XRE"/>
    <property type="match status" value="1"/>
</dbReference>
<evidence type="ECO:0000256" key="1">
    <source>
        <dbReference type="ARBA" id="ARBA00023125"/>
    </source>
</evidence>
<dbReference type="InterPro" id="IPR010982">
    <property type="entry name" value="Lambda_DNA-bd_dom_sf"/>
</dbReference>
<dbReference type="Proteomes" id="UP001324380">
    <property type="component" value="Chromosome"/>
</dbReference>
<feature type="domain" description="HTH cro/C1-type" evidence="2">
    <location>
        <begin position="37"/>
        <end position="91"/>
    </location>
</feature>
<keyword evidence="1" id="KW-0238">DNA-binding</keyword>
<dbReference type="SUPFAM" id="SSF47413">
    <property type="entry name" value="lambda repressor-like DNA-binding domains"/>
    <property type="match status" value="1"/>
</dbReference>
<dbReference type="PROSITE" id="PS50943">
    <property type="entry name" value="HTH_CROC1"/>
    <property type="match status" value="1"/>
</dbReference>
<name>A0ABZ0TMD1_9SPHI</name>
<dbReference type="InterPro" id="IPR001387">
    <property type="entry name" value="Cro/C1-type_HTH"/>
</dbReference>
<dbReference type="Gene3D" id="1.10.260.40">
    <property type="entry name" value="lambda repressor-like DNA-binding domains"/>
    <property type="match status" value="1"/>
</dbReference>
<accession>A0ABZ0TMD1</accession>
<dbReference type="InterPro" id="IPR049639">
    <property type="entry name" value="RstR"/>
</dbReference>
<dbReference type="EMBL" id="CP139558">
    <property type="protein sequence ID" value="WPU94322.1"/>
    <property type="molecule type" value="Genomic_DNA"/>
</dbReference>
<organism evidence="3 4">
    <name type="scientific">Mucilaginibacter sabulilitoris</name>
    <dbReference type="NCBI Taxonomy" id="1173583"/>
    <lineage>
        <taxon>Bacteria</taxon>
        <taxon>Pseudomonadati</taxon>
        <taxon>Bacteroidota</taxon>
        <taxon>Sphingobacteriia</taxon>
        <taxon>Sphingobacteriales</taxon>
        <taxon>Sphingobacteriaceae</taxon>
        <taxon>Mucilaginibacter</taxon>
    </lineage>
</organism>
<proteinExistence type="predicted"/>
<gene>
    <name evidence="3" type="ORF">SNE25_02140</name>
</gene>
<evidence type="ECO:0000313" key="3">
    <source>
        <dbReference type="EMBL" id="WPU94322.1"/>
    </source>
</evidence>
<dbReference type="RefSeq" id="WP_321563445.1">
    <property type="nucleotide sequence ID" value="NZ_CP139558.1"/>
</dbReference>
<dbReference type="Pfam" id="PF01381">
    <property type="entry name" value="HTH_3"/>
    <property type="match status" value="1"/>
</dbReference>
<evidence type="ECO:0000313" key="4">
    <source>
        <dbReference type="Proteomes" id="UP001324380"/>
    </source>
</evidence>
<dbReference type="PANTHER" id="PTHR46558:SF11">
    <property type="entry name" value="HTH-TYPE TRANSCRIPTIONAL REGULATOR XRE"/>
    <property type="match status" value="1"/>
</dbReference>
<reference evidence="3 4" key="1">
    <citation type="submission" date="2023-11" db="EMBL/GenBank/DDBJ databases">
        <title>Analysis of the Genomes of Mucilaginibacter gossypii cycad 4 and M. sabulilitoris SNA2: microbes with the potential for plant growth promotion.</title>
        <authorList>
            <person name="Hirsch A.M."/>
            <person name="Humm E."/>
            <person name="Rubbi M."/>
            <person name="Del Vecchio G."/>
            <person name="Ha S.M."/>
            <person name="Pellegrini M."/>
            <person name="Gunsalus R.P."/>
        </authorList>
    </citation>
    <scope>NUCLEOTIDE SEQUENCE [LARGE SCALE GENOMIC DNA]</scope>
    <source>
        <strain evidence="3 4">SNA2</strain>
    </source>
</reference>
<keyword evidence="4" id="KW-1185">Reference proteome</keyword>
<dbReference type="SMART" id="SM00530">
    <property type="entry name" value="HTH_XRE"/>
    <property type="match status" value="1"/>
</dbReference>
<protein>
    <submittedName>
        <fullName evidence="3">Helix-turn-helix transcriptional regulator</fullName>
    </submittedName>
</protein>